<proteinExistence type="predicted"/>
<evidence type="ECO:0000313" key="3">
    <source>
        <dbReference type="Proteomes" id="UP000887458"/>
    </source>
</evidence>
<keyword evidence="3" id="KW-1185">Reference proteome</keyword>
<reference evidence="2 3" key="1">
    <citation type="journal article" date="2018" name="J. Allergy Clin. Immunol.">
        <title>High-quality assembly of Dermatophagoides pteronyssinus genome and transcriptome reveals a wide range of novel allergens.</title>
        <authorList>
            <person name="Liu X.Y."/>
            <person name="Yang K.Y."/>
            <person name="Wang M.Q."/>
            <person name="Kwok J.S."/>
            <person name="Zeng X."/>
            <person name="Yang Z."/>
            <person name="Xiao X.J."/>
            <person name="Lau C.P."/>
            <person name="Li Y."/>
            <person name="Huang Z.M."/>
            <person name="Ba J.G."/>
            <person name="Yim A.K."/>
            <person name="Ouyang C.Y."/>
            <person name="Ngai S.M."/>
            <person name="Chan T.F."/>
            <person name="Leung E.L."/>
            <person name="Liu L."/>
            <person name="Liu Z.G."/>
            <person name="Tsui S.K."/>
        </authorList>
    </citation>
    <scope>NUCLEOTIDE SEQUENCE [LARGE SCALE GENOMIC DNA]</scope>
    <source>
        <strain evidence="2">Derp</strain>
    </source>
</reference>
<name>A0ABQ8IQX8_DERPT</name>
<reference evidence="2 3" key="2">
    <citation type="journal article" date="2022" name="Mol. Biol. Evol.">
        <title>Comparative Genomics Reveals Insights into the Divergent Evolution of Astigmatic Mites and Household Pest Adaptations.</title>
        <authorList>
            <person name="Xiong Q."/>
            <person name="Wan A.T."/>
            <person name="Liu X."/>
            <person name="Fung C.S."/>
            <person name="Xiao X."/>
            <person name="Malainual N."/>
            <person name="Hou J."/>
            <person name="Wang L."/>
            <person name="Wang M."/>
            <person name="Yang K.Y."/>
            <person name="Cui Y."/>
            <person name="Leung E.L."/>
            <person name="Nong W."/>
            <person name="Shin S.K."/>
            <person name="Au S.W."/>
            <person name="Jeong K.Y."/>
            <person name="Chew F.T."/>
            <person name="Hui J.H."/>
            <person name="Leung T.F."/>
            <person name="Tungtrongchitr A."/>
            <person name="Zhong N."/>
            <person name="Liu Z."/>
            <person name="Tsui S.K."/>
        </authorList>
    </citation>
    <scope>NUCLEOTIDE SEQUENCE [LARGE SCALE GENOMIC DNA]</scope>
    <source>
        <strain evidence="2">Derp</strain>
    </source>
</reference>
<keyword evidence="1" id="KW-0472">Membrane</keyword>
<evidence type="ECO:0000313" key="2">
    <source>
        <dbReference type="EMBL" id="KAH9412587.1"/>
    </source>
</evidence>
<feature type="transmembrane region" description="Helical" evidence="1">
    <location>
        <begin position="91"/>
        <end position="108"/>
    </location>
</feature>
<feature type="transmembrane region" description="Helical" evidence="1">
    <location>
        <begin position="53"/>
        <end position="71"/>
    </location>
</feature>
<dbReference type="EMBL" id="NJHN03000129">
    <property type="protein sequence ID" value="KAH9412587.1"/>
    <property type="molecule type" value="Genomic_DNA"/>
</dbReference>
<accession>A0ABQ8IQX8</accession>
<gene>
    <name evidence="2" type="ORF">DERP_006549</name>
</gene>
<organism evidence="2 3">
    <name type="scientific">Dermatophagoides pteronyssinus</name>
    <name type="common">European house dust mite</name>
    <dbReference type="NCBI Taxonomy" id="6956"/>
    <lineage>
        <taxon>Eukaryota</taxon>
        <taxon>Metazoa</taxon>
        <taxon>Ecdysozoa</taxon>
        <taxon>Arthropoda</taxon>
        <taxon>Chelicerata</taxon>
        <taxon>Arachnida</taxon>
        <taxon>Acari</taxon>
        <taxon>Acariformes</taxon>
        <taxon>Sarcoptiformes</taxon>
        <taxon>Astigmata</taxon>
        <taxon>Psoroptidia</taxon>
        <taxon>Analgoidea</taxon>
        <taxon>Pyroglyphidae</taxon>
        <taxon>Dermatophagoidinae</taxon>
        <taxon>Dermatophagoides</taxon>
    </lineage>
</organism>
<dbReference type="Proteomes" id="UP000887458">
    <property type="component" value="Unassembled WGS sequence"/>
</dbReference>
<comment type="caution">
    <text evidence="2">The sequence shown here is derived from an EMBL/GenBank/DDBJ whole genome shotgun (WGS) entry which is preliminary data.</text>
</comment>
<keyword evidence="1" id="KW-1133">Transmembrane helix</keyword>
<evidence type="ECO:0000256" key="1">
    <source>
        <dbReference type="SAM" id="Phobius"/>
    </source>
</evidence>
<sequence length="149" mass="17600">MFLNHHIVPINEIHYDNDHHLQILYLFHFDPVVDINNVMVYGHKYLVDLYPTMKMIVLIVQLVLVRLIYVIRLDYQPLPNNVLVVNHIYLVHQYLHHFPIIIVLWLNLNYKQHNLSEPICAQTCNGVKCVRVRALTSALCSNNKRTQPI</sequence>
<keyword evidence="1" id="KW-0812">Transmembrane</keyword>
<protein>
    <submittedName>
        <fullName evidence="2">Uncharacterized protein</fullName>
    </submittedName>
</protein>